<dbReference type="InterPro" id="IPR036061">
    <property type="entry name" value="CheW-like_dom_sf"/>
</dbReference>
<dbReference type="Gene3D" id="2.40.50.180">
    <property type="entry name" value="CheA-289, Domain 4"/>
    <property type="match status" value="1"/>
</dbReference>
<dbReference type="Proteomes" id="UP000006821">
    <property type="component" value="Chromosome"/>
</dbReference>
<protein>
    <submittedName>
        <fullName evidence="3">CheW domain protein</fullName>
    </submittedName>
</protein>
<dbReference type="AlphaFoldDB" id="Q60AM1"/>
<dbReference type="GO" id="GO:0007165">
    <property type="term" value="P:signal transduction"/>
    <property type="evidence" value="ECO:0007669"/>
    <property type="project" value="InterPro"/>
</dbReference>
<organism evidence="3 4">
    <name type="scientific">Methylococcus capsulatus (strain ATCC 33009 / NCIMB 11132 / Bath)</name>
    <dbReference type="NCBI Taxonomy" id="243233"/>
    <lineage>
        <taxon>Bacteria</taxon>
        <taxon>Pseudomonadati</taxon>
        <taxon>Pseudomonadota</taxon>
        <taxon>Gammaproteobacteria</taxon>
        <taxon>Methylococcales</taxon>
        <taxon>Methylococcaceae</taxon>
        <taxon>Methylococcus</taxon>
    </lineage>
</organism>
<dbReference type="KEGG" id="mca:MCA0828"/>
<dbReference type="PROSITE" id="PS50851">
    <property type="entry name" value="CHEW"/>
    <property type="match status" value="1"/>
</dbReference>
<dbReference type="PANTHER" id="PTHR22617:SF43">
    <property type="entry name" value="PROTEIN PILI"/>
    <property type="match status" value="1"/>
</dbReference>
<dbReference type="InterPro" id="IPR002545">
    <property type="entry name" value="CheW-lke_dom"/>
</dbReference>
<feature type="region of interest" description="Disordered" evidence="1">
    <location>
        <begin position="1"/>
        <end position="24"/>
    </location>
</feature>
<accession>Q60AM1</accession>
<evidence type="ECO:0000259" key="2">
    <source>
        <dbReference type="PROSITE" id="PS50851"/>
    </source>
</evidence>
<dbReference type="InterPro" id="IPR039315">
    <property type="entry name" value="CheW"/>
</dbReference>
<feature type="domain" description="CheW-like" evidence="2">
    <location>
        <begin position="38"/>
        <end position="181"/>
    </location>
</feature>
<evidence type="ECO:0000313" key="3">
    <source>
        <dbReference type="EMBL" id="AAU93090.1"/>
    </source>
</evidence>
<dbReference type="SMART" id="SM00260">
    <property type="entry name" value="CheW"/>
    <property type="match status" value="1"/>
</dbReference>
<proteinExistence type="predicted"/>
<evidence type="ECO:0000256" key="1">
    <source>
        <dbReference type="SAM" id="MobiDB-lite"/>
    </source>
</evidence>
<dbReference type="EMBL" id="AE017282">
    <property type="protein sequence ID" value="AAU93090.1"/>
    <property type="molecule type" value="Genomic_DNA"/>
</dbReference>
<evidence type="ECO:0000313" key="4">
    <source>
        <dbReference type="Proteomes" id="UP000006821"/>
    </source>
</evidence>
<dbReference type="SUPFAM" id="SSF50341">
    <property type="entry name" value="CheW-like"/>
    <property type="match status" value="1"/>
</dbReference>
<dbReference type="GO" id="GO:0006935">
    <property type="term" value="P:chemotaxis"/>
    <property type="evidence" value="ECO:0007669"/>
    <property type="project" value="InterPro"/>
</dbReference>
<dbReference type="Gene3D" id="2.30.30.40">
    <property type="entry name" value="SH3 Domains"/>
    <property type="match status" value="1"/>
</dbReference>
<dbReference type="PANTHER" id="PTHR22617">
    <property type="entry name" value="CHEMOTAXIS SENSOR HISTIDINE KINASE-RELATED"/>
    <property type="match status" value="1"/>
</dbReference>
<name>Q60AM1_METCA</name>
<sequence>MGLRVPWGREGGPTKYRRRSGGRSRHAEKCAGRYDLWPMLLVPFQIGGEHYALPAADVFTVTQVPRLRPLPQAPAWVAGVFRYRGAVLPAVDLTLLIAGRPSRRLLSTRLLLVGHARGGEVGPALGLLAERVTGTETVDRDALRETGVGIPGAEWLGEVAGLEQALLQLIRWQPLATEELARLCAEVERCG</sequence>
<reference evidence="3 4" key="1">
    <citation type="journal article" date="2004" name="PLoS Biol.">
        <title>Genomic insights into methanotrophy: the complete genome sequence of Methylococcus capsulatus (Bath).</title>
        <authorList>
            <person name="Ward N.L."/>
            <person name="Larsen O."/>
            <person name="Sakwa J."/>
            <person name="Bruseth L."/>
            <person name="Khouri H.M."/>
            <person name="Durkin A.S."/>
            <person name="Dimitrov G."/>
            <person name="Jiang L."/>
            <person name="Scanlan D."/>
            <person name="Kang K.H."/>
            <person name="Lewis M.R."/>
            <person name="Nelson K.E."/>
            <person name="Methe B.A."/>
            <person name="Wu M."/>
            <person name="Heidelberg J.F."/>
            <person name="Paulsen I.T."/>
            <person name="Fouts D.E."/>
            <person name="Ravel J."/>
            <person name="Tettelin H."/>
            <person name="Ren Q."/>
            <person name="Read T.D."/>
            <person name="DeBoy R.T."/>
            <person name="Seshadri R."/>
            <person name="Salzberg S.L."/>
            <person name="Jensen H.B."/>
            <person name="Birkeland N.K."/>
            <person name="Nelson W.C."/>
            <person name="Dodson R.J."/>
            <person name="Grindhaug S.H."/>
            <person name="Holt I.E."/>
            <person name="Eidhammer I."/>
            <person name="Jonasen I."/>
            <person name="Vanaken S."/>
            <person name="Utterback T.R."/>
            <person name="Feldblyum T.V."/>
            <person name="Fraser C.M."/>
            <person name="Lillehaug J.R."/>
            <person name="Eisen J.A."/>
        </authorList>
    </citation>
    <scope>NUCLEOTIDE SEQUENCE [LARGE SCALE GENOMIC DNA]</scope>
    <source>
        <strain evidence="4">ATCC 33009 / NCIMB 11132 / Bath</strain>
    </source>
</reference>
<dbReference type="GO" id="GO:0005829">
    <property type="term" value="C:cytosol"/>
    <property type="evidence" value="ECO:0007669"/>
    <property type="project" value="TreeGrafter"/>
</dbReference>
<dbReference type="STRING" id="243233.MCA0828"/>
<dbReference type="Pfam" id="PF01584">
    <property type="entry name" value="CheW"/>
    <property type="match status" value="1"/>
</dbReference>
<gene>
    <name evidence="3" type="ordered locus">MCA0828</name>
</gene>
<feature type="compositionally biased region" description="Basic residues" evidence="1">
    <location>
        <begin position="15"/>
        <end position="24"/>
    </location>
</feature>
<dbReference type="eggNOG" id="COG0835">
    <property type="taxonomic scope" value="Bacteria"/>
</dbReference>
<dbReference type="HOGENOM" id="CLU_048995_7_0_6"/>